<dbReference type="Pfam" id="PF08323">
    <property type="entry name" value="Glyco_transf_5"/>
    <property type="match status" value="1"/>
</dbReference>
<dbReference type="InterPro" id="IPR013534">
    <property type="entry name" value="Starch_synth_cat_dom"/>
</dbReference>
<comment type="similarity">
    <text evidence="3 7">Belongs to the glycosyltransferase 1 family. Bacterial/plant glycogen synthase subfamily.</text>
</comment>
<feature type="domain" description="Starch synthase catalytic" evidence="9">
    <location>
        <begin position="2"/>
        <end position="238"/>
    </location>
</feature>
<evidence type="ECO:0000256" key="6">
    <source>
        <dbReference type="ARBA" id="ARBA00023056"/>
    </source>
</evidence>
<dbReference type="EMBL" id="FPKS01000002">
    <property type="protein sequence ID" value="SFZ71912.1"/>
    <property type="molecule type" value="Genomic_DNA"/>
</dbReference>
<dbReference type="Gene3D" id="3.40.50.2000">
    <property type="entry name" value="Glycogen Phosphorylase B"/>
    <property type="match status" value="2"/>
</dbReference>
<evidence type="ECO:0000313" key="10">
    <source>
        <dbReference type="EMBL" id="SFZ71912.1"/>
    </source>
</evidence>
<dbReference type="PANTHER" id="PTHR45825:SF11">
    <property type="entry name" value="ALPHA AMYLASE DOMAIN-CONTAINING PROTEIN"/>
    <property type="match status" value="1"/>
</dbReference>
<keyword evidence="5 7" id="KW-0808">Transferase</keyword>
<evidence type="ECO:0000256" key="7">
    <source>
        <dbReference type="HAMAP-Rule" id="MF_00484"/>
    </source>
</evidence>
<feature type="domain" description="Glycosyl transferase family 1" evidence="8">
    <location>
        <begin position="293"/>
        <end position="426"/>
    </location>
</feature>
<dbReference type="GO" id="GO:0004373">
    <property type="term" value="F:alpha-1,4-glucan glucosyltransferase (UDP-glucose donor) activity"/>
    <property type="evidence" value="ECO:0007669"/>
    <property type="project" value="InterPro"/>
</dbReference>
<comment type="catalytic activity">
    <reaction evidence="1 7">
        <text>[(1-&gt;4)-alpha-D-glucosyl](n) + ADP-alpha-D-glucose = [(1-&gt;4)-alpha-D-glucosyl](n+1) + ADP + H(+)</text>
        <dbReference type="Rhea" id="RHEA:18189"/>
        <dbReference type="Rhea" id="RHEA-COMP:9584"/>
        <dbReference type="Rhea" id="RHEA-COMP:9587"/>
        <dbReference type="ChEBI" id="CHEBI:15378"/>
        <dbReference type="ChEBI" id="CHEBI:15444"/>
        <dbReference type="ChEBI" id="CHEBI:57498"/>
        <dbReference type="ChEBI" id="CHEBI:456216"/>
        <dbReference type="EC" id="2.4.1.21"/>
    </reaction>
</comment>
<dbReference type="NCBIfam" id="TIGR02095">
    <property type="entry name" value="glgA"/>
    <property type="match status" value="1"/>
</dbReference>
<evidence type="ECO:0000256" key="5">
    <source>
        <dbReference type="ARBA" id="ARBA00022679"/>
    </source>
</evidence>
<dbReference type="HAMAP" id="MF_00484">
    <property type="entry name" value="Glycogen_synth"/>
    <property type="match status" value="1"/>
</dbReference>
<dbReference type="UniPathway" id="UPA00164"/>
<dbReference type="InterPro" id="IPR011835">
    <property type="entry name" value="GS/SS"/>
</dbReference>
<dbReference type="PANTHER" id="PTHR45825">
    <property type="entry name" value="GRANULE-BOUND STARCH SYNTHASE 1, CHLOROPLASTIC/AMYLOPLASTIC"/>
    <property type="match status" value="1"/>
</dbReference>
<evidence type="ECO:0000256" key="4">
    <source>
        <dbReference type="ARBA" id="ARBA00022676"/>
    </source>
</evidence>
<name>A0A1K2H6E1_9LACT</name>
<evidence type="ECO:0000259" key="8">
    <source>
        <dbReference type="Pfam" id="PF00534"/>
    </source>
</evidence>
<dbReference type="InterPro" id="IPR001296">
    <property type="entry name" value="Glyco_trans_1"/>
</dbReference>
<dbReference type="NCBIfam" id="NF001898">
    <property type="entry name" value="PRK00654.1-1"/>
    <property type="match status" value="1"/>
</dbReference>
<dbReference type="CDD" id="cd03791">
    <property type="entry name" value="GT5_Glycogen_synthase_DULL1-like"/>
    <property type="match status" value="1"/>
</dbReference>
<accession>A0A1K2H6E1</accession>
<protein>
    <recommendedName>
        <fullName evidence="7">Glycogen synthase</fullName>
        <ecNumber evidence="7">2.4.1.21</ecNumber>
    </recommendedName>
    <alternativeName>
        <fullName evidence="7">Starch [bacterial glycogen] synthase</fullName>
    </alternativeName>
</protein>
<proteinExistence type="inferred from homology"/>
<evidence type="ECO:0000256" key="2">
    <source>
        <dbReference type="ARBA" id="ARBA00002764"/>
    </source>
</evidence>
<dbReference type="EC" id="2.4.1.21" evidence="7"/>
<dbReference type="Pfam" id="PF00534">
    <property type="entry name" value="Glycos_transf_1"/>
    <property type="match status" value="1"/>
</dbReference>
<keyword evidence="6 7" id="KW-0320">Glycogen biosynthesis</keyword>
<comment type="pathway">
    <text evidence="7">Glycan biosynthesis; glycogen biosynthesis.</text>
</comment>
<comment type="function">
    <text evidence="2 7">Synthesizes alpha-1,4-glucan chains using ADP-glucose.</text>
</comment>
<dbReference type="AlphaFoldDB" id="A0A1K2H6E1"/>
<dbReference type="STRING" id="1122154.SAMN02746068_00519"/>
<sequence>MKILLVAAEAAPFIKTGGLGDVIGALPKSLKQDATTETRVILPYYKKIAEKYGVQAEDVFWTFINVGWRHQYVGIKKIEFEGTIFYFVDNADYFGGRDEVYGYDDDGERFAFFQLAVAEVIERLDYVPDILHVNDYHTALLPFLIKEKYKWIQAFSQIKTVLTIHNIEFQGYFDSNMLPDLFGMGTERYDDGTVRLADCFNWLKTGILYADRVTTVSPTYAEEIKTAEFGKGLEVILRMESGKLTGLINGIDTALYDPMTDPNLAAPFNVADLSGKHTNKQILQERLGLPVRADVPVIGVVSRLTYQKGFNLVVDEMRHILQRDVQVVLLGTGEPKFEHDFAYFGQAYPDKFSANITFNLELAQMIYAGSDLFLMPSAFEPCGLSQMMSMRYGTLPLVHETGGLKDTVLPYNEFDGSGTGFSFHEFSGYQLVKTLFYALDVYFNHPTTWTSLQKNAMTADFSWDTASLAYLELYQSLLN</sequence>
<evidence type="ECO:0000256" key="3">
    <source>
        <dbReference type="ARBA" id="ARBA00010281"/>
    </source>
</evidence>
<evidence type="ECO:0000259" key="9">
    <source>
        <dbReference type="Pfam" id="PF08323"/>
    </source>
</evidence>
<reference evidence="10 11" key="1">
    <citation type="submission" date="2016-11" db="EMBL/GenBank/DDBJ databases">
        <authorList>
            <person name="Jaros S."/>
            <person name="Januszkiewicz K."/>
            <person name="Wedrychowicz H."/>
        </authorList>
    </citation>
    <scope>NUCLEOTIDE SEQUENCE [LARGE SCALE GENOMIC DNA]</scope>
    <source>
        <strain evidence="10 11">DSM 22330</strain>
    </source>
</reference>
<gene>
    <name evidence="7" type="primary">glgA</name>
    <name evidence="10" type="ORF">SAMN02746068_00519</name>
</gene>
<dbReference type="GO" id="GO:0005978">
    <property type="term" value="P:glycogen biosynthetic process"/>
    <property type="evidence" value="ECO:0007669"/>
    <property type="project" value="UniProtKB-UniRule"/>
</dbReference>
<dbReference type="GO" id="GO:0009011">
    <property type="term" value="F:alpha-1,4-glucan glucosyltransferase (ADP-glucose donor) activity"/>
    <property type="evidence" value="ECO:0007669"/>
    <property type="project" value="UniProtKB-UniRule"/>
</dbReference>
<dbReference type="SUPFAM" id="SSF53756">
    <property type="entry name" value="UDP-Glycosyltransferase/glycogen phosphorylase"/>
    <property type="match status" value="1"/>
</dbReference>
<keyword evidence="4 7" id="KW-0328">Glycosyltransferase</keyword>
<evidence type="ECO:0000256" key="1">
    <source>
        <dbReference type="ARBA" id="ARBA00001478"/>
    </source>
</evidence>
<feature type="binding site" evidence="7">
    <location>
        <position position="15"/>
    </location>
    <ligand>
        <name>ADP-alpha-D-glucose</name>
        <dbReference type="ChEBI" id="CHEBI:57498"/>
    </ligand>
</feature>
<dbReference type="Proteomes" id="UP000185655">
    <property type="component" value="Unassembled WGS sequence"/>
</dbReference>
<evidence type="ECO:0000313" key="11">
    <source>
        <dbReference type="Proteomes" id="UP000185655"/>
    </source>
</evidence>
<organism evidence="10 11">
    <name type="scientific">Pseudolactococcus chungangensis CAU 28 = DSM 22330</name>
    <dbReference type="NCBI Taxonomy" id="1122154"/>
    <lineage>
        <taxon>Bacteria</taxon>
        <taxon>Bacillati</taxon>
        <taxon>Bacillota</taxon>
        <taxon>Bacilli</taxon>
        <taxon>Lactobacillales</taxon>
        <taxon>Streptococcaceae</taxon>
        <taxon>Pseudolactococcus</taxon>
    </lineage>
</organism>
<dbReference type="OrthoDB" id="9808590at2"/>
<dbReference type="RefSeq" id="WP_031366628.1">
    <property type="nucleotide sequence ID" value="NZ_FPKS01000002.1"/>
</dbReference>